<dbReference type="SUPFAM" id="SSF46894">
    <property type="entry name" value="C-terminal effector domain of the bipartite response regulators"/>
    <property type="match status" value="1"/>
</dbReference>
<protein>
    <submittedName>
        <fullName evidence="4">DNA-binding SARP family transcriptional activator</fullName>
    </submittedName>
</protein>
<comment type="caution">
    <text evidence="4">The sequence shown here is derived from an EMBL/GenBank/DDBJ whole genome shotgun (WGS) entry which is preliminary data.</text>
</comment>
<dbReference type="Gene3D" id="1.25.40.10">
    <property type="entry name" value="Tetratricopeptide repeat domain"/>
    <property type="match status" value="1"/>
</dbReference>
<dbReference type="InterPro" id="IPR036388">
    <property type="entry name" value="WH-like_DNA-bd_sf"/>
</dbReference>
<dbReference type="SUPFAM" id="SSF52540">
    <property type="entry name" value="P-loop containing nucleoside triphosphate hydrolases"/>
    <property type="match status" value="1"/>
</dbReference>
<dbReference type="Gene3D" id="1.10.10.10">
    <property type="entry name" value="Winged helix-like DNA-binding domain superfamily/Winged helix DNA-binding domain"/>
    <property type="match status" value="1"/>
</dbReference>
<reference evidence="4 5" key="1">
    <citation type="submission" date="2020-11" db="EMBL/GenBank/DDBJ databases">
        <title>Sequencing the genomes of 1000 actinobacteria strains.</title>
        <authorList>
            <person name="Klenk H.-P."/>
        </authorList>
    </citation>
    <scope>NUCLEOTIDE SEQUENCE [LARGE SCALE GENOMIC DNA]</scope>
    <source>
        <strain evidence="4 5">DSM 101695</strain>
    </source>
</reference>
<dbReference type="Gene3D" id="3.40.50.300">
    <property type="entry name" value="P-loop containing nucleotide triphosphate hydrolases"/>
    <property type="match status" value="1"/>
</dbReference>
<dbReference type="GO" id="GO:0003677">
    <property type="term" value="F:DNA binding"/>
    <property type="evidence" value="ECO:0007669"/>
    <property type="project" value="UniProtKB-KW"/>
</dbReference>
<dbReference type="PRINTS" id="PR00364">
    <property type="entry name" value="DISEASERSIST"/>
</dbReference>
<evidence type="ECO:0000256" key="1">
    <source>
        <dbReference type="ARBA" id="ARBA00023015"/>
    </source>
</evidence>
<organism evidence="4 5">
    <name type="scientific">Micromonospora vinacea</name>
    <dbReference type="NCBI Taxonomy" id="709878"/>
    <lineage>
        <taxon>Bacteria</taxon>
        <taxon>Bacillati</taxon>
        <taxon>Actinomycetota</taxon>
        <taxon>Actinomycetes</taxon>
        <taxon>Micromonosporales</taxon>
        <taxon>Micromonosporaceae</taxon>
        <taxon>Micromonospora</taxon>
    </lineage>
</organism>
<evidence type="ECO:0000313" key="4">
    <source>
        <dbReference type="EMBL" id="MBG6106069.1"/>
    </source>
</evidence>
<dbReference type="InterPro" id="IPR011990">
    <property type="entry name" value="TPR-like_helical_dom_sf"/>
</dbReference>
<dbReference type="InterPro" id="IPR016032">
    <property type="entry name" value="Sig_transdc_resp-reg_C-effctor"/>
</dbReference>
<sequence>MQLQIRLLGTVELSVDGRIATPGPAKRRAVLAGLALEANHPVSLARLTGMVWTEEPPASAVANLRSHAAALRRVLGDRLIARPNAYELNLGPDELDITEFQRLAGEGRGLLVGGEPDAAADPLRAALDCWRGGQAGDGLPRGTALDNRWASLDEQRLQVFEELTEARLAVGEHRPLLSEVRRHLAAHPLRERAWGQLMLALYRCGEVPAALTAYRDAHATLQEQLGIDPGEDLARLHRAVLDRSPDLAHVPQATPIVVAAAVPVTPAAVRVPRELPADLVTFVGRTPEVADVVAAVTGATPAAVVVSGPAGSGKSALAVRAAHAVAADFPEGQVFVDLGYQATVTADEVLARVLRALGVPAAEVPASVDERAGWVRSRIAGHRLLLVVDGVTGAEQVRPLIPAGPGPALIVVGQRQLRSLDGVRRVALGPVGAVGARALVAAFSGADRLKAEPAATAELVRLCAGSVLALRITGARLASRPDLSVAALVDQLRDRRDRLDLLVYEDQSVRSSLALGVAALRSGDELIGRLLKLLGESPDAPALPERTAARLGVSAQRARHALEELVDAHLAQRTDPGGYRLPALVRDYAAELAGPPALLAAHPLTGWRVDPVAA</sequence>
<proteinExistence type="predicted"/>
<dbReference type="InterPro" id="IPR005158">
    <property type="entry name" value="BTAD"/>
</dbReference>
<dbReference type="InterPro" id="IPR027417">
    <property type="entry name" value="P-loop_NTPase"/>
</dbReference>
<evidence type="ECO:0000313" key="5">
    <source>
        <dbReference type="Proteomes" id="UP000631791"/>
    </source>
</evidence>
<keyword evidence="5" id="KW-1185">Reference proteome</keyword>
<name>A0ABS0KBQ4_9ACTN</name>
<feature type="domain" description="Bacterial transcriptional activator" evidence="3">
    <location>
        <begin position="95"/>
        <end position="241"/>
    </location>
</feature>
<keyword evidence="1" id="KW-0805">Transcription regulation</keyword>
<dbReference type="PANTHER" id="PTHR35807">
    <property type="entry name" value="TRANSCRIPTIONAL REGULATOR REDD-RELATED"/>
    <property type="match status" value="1"/>
</dbReference>
<dbReference type="RefSeq" id="WP_196924275.1">
    <property type="nucleotide sequence ID" value="NZ_JADOTY010000001.1"/>
</dbReference>
<keyword evidence="4" id="KW-0238">DNA-binding</keyword>
<dbReference type="CDD" id="cd15831">
    <property type="entry name" value="BTAD"/>
    <property type="match status" value="1"/>
</dbReference>
<evidence type="ECO:0000256" key="2">
    <source>
        <dbReference type="ARBA" id="ARBA00023163"/>
    </source>
</evidence>
<gene>
    <name evidence="4" type="ORF">IW249_006483</name>
</gene>
<dbReference type="EMBL" id="JADOTY010000001">
    <property type="protein sequence ID" value="MBG6106069.1"/>
    <property type="molecule type" value="Genomic_DNA"/>
</dbReference>
<dbReference type="Pfam" id="PF03704">
    <property type="entry name" value="BTAD"/>
    <property type="match status" value="1"/>
</dbReference>
<dbReference type="Proteomes" id="UP000631791">
    <property type="component" value="Unassembled WGS sequence"/>
</dbReference>
<dbReference type="SMART" id="SM01043">
    <property type="entry name" value="BTAD"/>
    <property type="match status" value="1"/>
</dbReference>
<dbReference type="PANTHER" id="PTHR35807:SF1">
    <property type="entry name" value="TRANSCRIPTIONAL REGULATOR REDD"/>
    <property type="match status" value="1"/>
</dbReference>
<dbReference type="InterPro" id="IPR051677">
    <property type="entry name" value="AfsR-DnrI-RedD_regulator"/>
</dbReference>
<accession>A0ABS0KBQ4</accession>
<keyword evidence="2" id="KW-0804">Transcription</keyword>
<dbReference type="SUPFAM" id="SSF48452">
    <property type="entry name" value="TPR-like"/>
    <property type="match status" value="1"/>
</dbReference>
<evidence type="ECO:0000259" key="3">
    <source>
        <dbReference type="SMART" id="SM01043"/>
    </source>
</evidence>